<name>A0A3S2VCT2_9SPHN</name>
<dbReference type="PROSITE" id="PS51257">
    <property type="entry name" value="PROKAR_LIPOPROTEIN"/>
    <property type="match status" value="1"/>
</dbReference>
<organism evidence="2 3">
    <name type="scientific">Novosphingobium umbonatum</name>
    <dbReference type="NCBI Taxonomy" id="1908524"/>
    <lineage>
        <taxon>Bacteria</taxon>
        <taxon>Pseudomonadati</taxon>
        <taxon>Pseudomonadota</taxon>
        <taxon>Alphaproteobacteria</taxon>
        <taxon>Sphingomonadales</taxon>
        <taxon>Sphingomonadaceae</taxon>
        <taxon>Novosphingobium</taxon>
    </lineage>
</organism>
<evidence type="ECO:0000259" key="1">
    <source>
        <dbReference type="SMART" id="SM00271"/>
    </source>
</evidence>
<dbReference type="Gene3D" id="1.10.287.110">
    <property type="entry name" value="DnaJ domain"/>
    <property type="match status" value="1"/>
</dbReference>
<dbReference type="SMART" id="SM00271">
    <property type="entry name" value="DnaJ"/>
    <property type="match status" value="1"/>
</dbReference>
<dbReference type="EMBL" id="SACO01000007">
    <property type="protein sequence ID" value="RVU04700.1"/>
    <property type="molecule type" value="Genomic_DNA"/>
</dbReference>
<keyword evidence="3" id="KW-1185">Reference proteome</keyword>
<dbReference type="CDD" id="cd06257">
    <property type="entry name" value="DnaJ"/>
    <property type="match status" value="1"/>
</dbReference>
<dbReference type="RefSeq" id="WP_127709450.1">
    <property type="nucleotide sequence ID" value="NZ_SACO01000007.1"/>
</dbReference>
<proteinExistence type="predicted"/>
<evidence type="ECO:0000313" key="3">
    <source>
        <dbReference type="Proteomes" id="UP000282837"/>
    </source>
</evidence>
<dbReference type="SUPFAM" id="SSF46565">
    <property type="entry name" value="Chaperone J-domain"/>
    <property type="match status" value="1"/>
</dbReference>
<feature type="domain" description="J" evidence="1">
    <location>
        <begin position="37"/>
        <end position="91"/>
    </location>
</feature>
<evidence type="ECO:0000313" key="2">
    <source>
        <dbReference type="EMBL" id="RVU04700.1"/>
    </source>
</evidence>
<dbReference type="Proteomes" id="UP000282837">
    <property type="component" value="Unassembled WGS sequence"/>
</dbReference>
<reference evidence="2 3" key="1">
    <citation type="submission" date="2019-01" db="EMBL/GenBank/DDBJ databases">
        <authorList>
            <person name="Chen W.-M."/>
        </authorList>
    </citation>
    <scope>NUCLEOTIDE SEQUENCE [LARGE SCALE GENOMIC DNA]</scope>
    <source>
        <strain evidence="2 3">FSY-9</strain>
    </source>
</reference>
<dbReference type="InterPro" id="IPR036869">
    <property type="entry name" value="J_dom_sf"/>
</dbReference>
<dbReference type="OrthoDB" id="9811070at2"/>
<protein>
    <submittedName>
        <fullName evidence="2">Molecular chaperone DnaJ</fullName>
    </submittedName>
</protein>
<sequence>MTKLLFLALVGVVACRWWTGQWPWVIWARLRGDDGAAKARNLLGVSRDAGRAEIIAAHKRLIVQVHPDKGGDVRLVHEANAARDLLLAGLAGELPKG</sequence>
<dbReference type="AlphaFoldDB" id="A0A3S2VCT2"/>
<dbReference type="InterPro" id="IPR001623">
    <property type="entry name" value="DnaJ_domain"/>
</dbReference>
<comment type="caution">
    <text evidence="2">The sequence shown here is derived from an EMBL/GenBank/DDBJ whole genome shotgun (WGS) entry which is preliminary data.</text>
</comment>
<accession>A0A3S2VCT2</accession>
<gene>
    <name evidence="2" type="ORF">EOE18_11135</name>
</gene>